<dbReference type="SUPFAM" id="SSF54211">
    <property type="entry name" value="Ribosomal protein S5 domain 2-like"/>
    <property type="match status" value="1"/>
</dbReference>
<feature type="region of interest" description="Disordered" evidence="3">
    <location>
        <begin position="81"/>
        <end position="116"/>
    </location>
</feature>
<dbReference type="GO" id="GO:0006508">
    <property type="term" value="P:proteolysis"/>
    <property type="evidence" value="ECO:0007669"/>
    <property type="project" value="UniProtKB-KW"/>
</dbReference>
<feature type="region of interest" description="Disordered" evidence="3">
    <location>
        <begin position="471"/>
        <end position="545"/>
    </location>
</feature>
<keyword evidence="2" id="KW-0720">Serine protease</keyword>
<feature type="active site" evidence="2">
    <location>
        <position position="647"/>
    </location>
</feature>
<feature type="region of interest" description="Disordered" evidence="3">
    <location>
        <begin position="306"/>
        <end position="352"/>
    </location>
</feature>
<dbReference type="InterPro" id="IPR014721">
    <property type="entry name" value="Ribsml_uS5_D2-typ_fold_subgr"/>
</dbReference>
<evidence type="ECO:0000259" key="4">
    <source>
        <dbReference type="PROSITE" id="PS51786"/>
    </source>
</evidence>
<feature type="active site" evidence="2">
    <location>
        <position position="680"/>
    </location>
</feature>
<feature type="region of interest" description="Disordered" evidence="3">
    <location>
        <begin position="242"/>
        <end position="266"/>
    </location>
</feature>
<feature type="compositionally biased region" description="Acidic residues" evidence="3">
    <location>
        <begin position="316"/>
        <end position="328"/>
    </location>
</feature>
<dbReference type="Gene3D" id="3.30.230.10">
    <property type="match status" value="1"/>
</dbReference>
<dbReference type="GO" id="GO:0008233">
    <property type="term" value="F:peptidase activity"/>
    <property type="evidence" value="ECO:0007669"/>
    <property type="project" value="UniProtKB-KW"/>
</dbReference>
<dbReference type="InterPro" id="IPR020568">
    <property type="entry name" value="Ribosomal_Su5_D2-typ_SF"/>
</dbReference>
<evidence type="ECO:0000256" key="1">
    <source>
        <dbReference type="ARBA" id="ARBA00022670"/>
    </source>
</evidence>
<feature type="compositionally biased region" description="Low complexity" evidence="3">
    <location>
        <begin position="255"/>
        <end position="266"/>
    </location>
</feature>
<dbReference type="Pfam" id="PF05362">
    <property type="entry name" value="Lon_C"/>
    <property type="match status" value="1"/>
</dbReference>
<organism evidence="5 6">
    <name type="scientific">Mycena chlorophos</name>
    <name type="common">Agaric fungus</name>
    <name type="synonym">Agaricus chlorophos</name>
    <dbReference type="NCBI Taxonomy" id="658473"/>
    <lineage>
        <taxon>Eukaryota</taxon>
        <taxon>Fungi</taxon>
        <taxon>Dikarya</taxon>
        <taxon>Basidiomycota</taxon>
        <taxon>Agaricomycotina</taxon>
        <taxon>Agaricomycetes</taxon>
        <taxon>Agaricomycetidae</taxon>
        <taxon>Agaricales</taxon>
        <taxon>Marasmiineae</taxon>
        <taxon>Mycenaceae</taxon>
        <taxon>Mycena</taxon>
    </lineage>
</organism>
<feature type="compositionally biased region" description="Low complexity" evidence="3">
    <location>
        <begin position="490"/>
        <end position="517"/>
    </location>
</feature>
<dbReference type="Pfam" id="PF00270">
    <property type="entry name" value="DEAD"/>
    <property type="match status" value="1"/>
</dbReference>
<dbReference type="EMBL" id="DF846231">
    <property type="protein sequence ID" value="GAT50086.1"/>
    <property type="molecule type" value="Genomic_DNA"/>
</dbReference>
<name>A0ABQ0LGB6_MYCCL</name>
<accession>A0ABQ0LGB6</accession>
<evidence type="ECO:0000313" key="6">
    <source>
        <dbReference type="Proteomes" id="UP000815677"/>
    </source>
</evidence>
<dbReference type="InterPro" id="IPR027417">
    <property type="entry name" value="P-loop_NTPase"/>
</dbReference>
<comment type="similarity">
    <text evidence="2">Belongs to the peptidase S16 family.</text>
</comment>
<evidence type="ECO:0000256" key="2">
    <source>
        <dbReference type="PROSITE-ProRule" id="PRU01122"/>
    </source>
</evidence>
<dbReference type="Proteomes" id="UP000815677">
    <property type="component" value="Unassembled WGS sequence"/>
</dbReference>
<keyword evidence="1 2" id="KW-0645">Protease</keyword>
<protein>
    <submittedName>
        <fullName evidence="5">ATP-dependent protease La</fullName>
    </submittedName>
</protein>
<gene>
    <name evidence="5" type="ORF">MCHLO_07365</name>
</gene>
<evidence type="ECO:0000313" key="5">
    <source>
        <dbReference type="EMBL" id="GAT50086.1"/>
    </source>
</evidence>
<dbReference type="Gene3D" id="3.40.50.300">
    <property type="entry name" value="P-loop containing nucleotide triphosphate hydrolases"/>
    <property type="match status" value="2"/>
</dbReference>
<dbReference type="InterPro" id="IPR008269">
    <property type="entry name" value="Lon_proteolytic"/>
</dbReference>
<keyword evidence="6" id="KW-1185">Reference proteome</keyword>
<dbReference type="InterPro" id="IPR011545">
    <property type="entry name" value="DEAD/DEAH_box_helicase_dom"/>
</dbReference>
<dbReference type="PANTHER" id="PTHR43718">
    <property type="entry name" value="LON PROTEASE"/>
    <property type="match status" value="1"/>
</dbReference>
<dbReference type="SUPFAM" id="SSF52540">
    <property type="entry name" value="P-loop containing nucleoside triphosphate hydrolases"/>
    <property type="match status" value="2"/>
</dbReference>
<proteinExistence type="inferred from homology"/>
<evidence type="ECO:0000256" key="3">
    <source>
        <dbReference type="SAM" id="MobiDB-lite"/>
    </source>
</evidence>
<dbReference type="PRINTS" id="PR00830">
    <property type="entry name" value="ENDOLAPTASE"/>
</dbReference>
<dbReference type="PANTHER" id="PTHR43718:SF2">
    <property type="entry name" value="LON PROTEASE HOMOLOG, MITOCHONDRIAL"/>
    <property type="match status" value="1"/>
</dbReference>
<dbReference type="InterPro" id="IPR027065">
    <property type="entry name" value="Lon_Prtase"/>
</dbReference>
<feature type="domain" description="Lon proteolytic" evidence="4">
    <location>
        <begin position="571"/>
        <end position="732"/>
    </location>
</feature>
<dbReference type="PROSITE" id="PS51786">
    <property type="entry name" value="LON_PROTEOLYTIC"/>
    <property type="match status" value="1"/>
</dbReference>
<sequence>MEPKSQFIDDKVRDFVEESKECSRRGHESRDQVVNNIRHFTSWLPPPPLPPPHSFFVHYYFICYLIARQITFCDTTHNSSNIWPGSLPEPPKTPERPNGRIRKTPPSPKSPSRRLVGVKSKLPHKLDDTAVLKARLKEQLDLAFDPDPWQVEVIRVILLGYDSIALAATGLGKSLIFEGVAKLAGANKVVLVICPLKTLERDQVEKACQSKQVSTGILDEPDWLVNFAAAVRVQELQDVPENLDVAEPATSTPRSRSGSASTTLWSSSRTTWIDADPLGGLMPTTTDIKDRILEFLAVGKLRGTLGTTVVQPPPKEEEETKETDNADEGLEKTSNVASEQPPEPSPPTLVGAKAQGKIIQALERVGMSNPLNDAFLDHCMGVSADLSSILFVCTANTLQTIPAPLLDRMEIIEVSSYVTEEKAAIASRYLEPQAREASGLGGLLFGEWGAWAEEGYQEDLPQSRAERNLGEEVLPEPAPVTGADGKTVKSTTPPSNAPATATSTADATESTSAESTSPPTPEPVPSSPTATTTTLARQPLRIPSTVHVRRRTSNFTWVYRKDRIFDDKRRRPPPGVSTELGYLGNGSGAVMPIEVVSMPGRGGFWVKSHAPAAVAAAASTIPVPLLLENRDIHVHMPDGSIGNDGSSARPAIVAVYQDVSMSGKISLEGQVLPVGGLKEKILAADRAGIKTILAPGANKADIEENVPASVKEDVQGDGDSEVVGGDHAACTGGCGRGRGRGGAETQKLSDLLQRHLSFFLFVVAPGLRAHAHLPSTYLPTYE</sequence>
<reference evidence="5" key="1">
    <citation type="submission" date="2014-09" db="EMBL/GenBank/DDBJ databases">
        <title>Genome sequence of the luminous mushroom Mycena chlorophos for searching fungal bioluminescence genes.</title>
        <authorList>
            <person name="Tanaka Y."/>
            <person name="Kasuga D."/>
            <person name="Oba Y."/>
            <person name="Hase S."/>
            <person name="Sato K."/>
            <person name="Oba Y."/>
            <person name="Sakakibara Y."/>
        </authorList>
    </citation>
    <scope>NUCLEOTIDE SEQUENCE</scope>
</reference>
<keyword evidence="2" id="KW-0378">Hydrolase</keyword>